<dbReference type="STRING" id="4096.A0A1U7XZ44"/>
<dbReference type="Gene3D" id="3.50.30.30">
    <property type="match status" value="1"/>
</dbReference>
<keyword evidence="6" id="KW-0325">Glycoprotein</keyword>
<dbReference type="InterPro" id="IPR023828">
    <property type="entry name" value="Peptidase_S8_Ser-AS"/>
</dbReference>
<gene>
    <name evidence="11" type="primary">LOC104241665</name>
</gene>
<dbReference type="InterPro" id="IPR036852">
    <property type="entry name" value="Peptidase_S8/S53_dom_sf"/>
</dbReference>
<keyword evidence="5" id="KW-0720">Serine protease</keyword>
<comment type="caution">
    <text evidence="7">Lacks conserved residue(s) required for the propagation of feature annotation.</text>
</comment>
<reference evidence="10" key="1">
    <citation type="journal article" date="2013" name="Genome Biol.">
        <title>Reference genomes and transcriptomes of Nicotiana sylvestris and Nicotiana tomentosiformis.</title>
        <authorList>
            <person name="Sierro N."/>
            <person name="Battey J.N."/>
            <person name="Ouadi S."/>
            <person name="Bovet L."/>
            <person name="Goepfert S."/>
            <person name="Bakaher N."/>
            <person name="Peitsch M.C."/>
            <person name="Ivanov N.V."/>
        </authorList>
    </citation>
    <scope>NUCLEOTIDE SEQUENCE [LARGE SCALE GENOMIC DNA]</scope>
</reference>
<comment type="similarity">
    <text evidence="1 7">Belongs to the peptidase S8 family.</text>
</comment>
<evidence type="ECO:0000259" key="9">
    <source>
        <dbReference type="Pfam" id="PF17766"/>
    </source>
</evidence>
<dbReference type="RefSeq" id="XP_009794911.1">
    <property type="nucleotide sequence ID" value="XM_009796609.1"/>
</dbReference>
<dbReference type="Proteomes" id="UP000189701">
    <property type="component" value="Unplaced"/>
</dbReference>
<dbReference type="SUPFAM" id="SSF52743">
    <property type="entry name" value="Subtilisin-like"/>
    <property type="match status" value="1"/>
</dbReference>
<dbReference type="GO" id="GO:0004252">
    <property type="term" value="F:serine-type endopeptidase activity"/>
    <property type="evidence" value="ECO:0007669"/>
    <property type="project" value="InterPro"/>
</dbReference>
<keyword evidence="10" id="KW-1185">Reference proteome</keyword>
<dbReference type="Gene3D" id="2.60.40.2310">
    <property type="match status" value="1"/>
</dbReference>
<dbReference type="InterPro" id="IPR045051">
    <property type="entry name" value="SBT"/>
</dbReference>
<dbReference type="eggNOG" id="ENOG502QT1T">
    <property type="taxonomic scope" value="Eukaryota"/>
</dbReference>
<dbReference type="Pfam" id="PF00082">
    <property type="entry name" value="Peptidase_S8"/>
    <property type="match status" value="1"/>
</dbReference>
<keyword evidence="4" id="KW-0378">Hydrolase</keyword>
<evidence type="ECO:0000256" key="2">
    <source>
        <dbReference type="ARBA" id="ARBA00022670"/>
    </source>
</evidence>
<protein>
    <submittedName>
        <fullName evidence="11">Subtilisin-like protease SBT5.3</fullName>
    </submittedName>
</protein>
<evidence type="ECO:0000256" key="6">
    <source>
        <dbReference type="ARBA" id="ARBA00023180"/>
    </source>
</evidence>
<dbReference type="CDD" id="cd02120">
    <property type="entry name" value="PA_subtilisin_like"/>
    <property type="match status" value="1"/>
</dbReference>
<evidence type="ECO:0000256" key="3">
    <source>
        <dbReference type="ARBA" id="ARBA00022729"/>
    </source>
</evidence>
<dbReference type="SUPFAM" id="SSF52025">
    <property type="entry name" value="PA domain"/>
    <property type="match status" value="1"/>
</dbReference>
<accession>A0A1U7XZ44</accession>
<name>A0A1U7XZ44_NICSY</name>
<reference evidence="11" key="2">
    <citation type="submission" date="2025-08" db="UniProtKB">
        <authorList>
            <consortium name="RefSeq"/>
        </authorList>
    </citation>
    <scope>IDENTIFICATION</scope>
    <source>
        <tissue evidence="11">Leaf</tissue>
    </source>
</reference>
<dbReference type="FunFam" id="2.60.40.2310:FF:000001">
    <property type="entry name" value="Subtilisin-like protease SBT1.5"/>
    <property type="match status" value="1"/>
</dbReference>
<feature type="domain" description="Peptidase S8/S53" evidence="8">
    <location>
        <begin position="56"/>
        <end position="222"/>
    </location>
</feature>
<dbReference type="InterPro" id="IPR041469">
    <property type="entry name" value="Subtilisin-like_FN3"/>
</dbReference>
<dbReference type="Pfam" id="PF17766">
    <property type="entry name" value="fn3_6"/>
    <property type="match status" value="1"/>
</dbReference>
<sequence>MCFCSNFCIGGTLDPKKTKGAILVCHRGGSPGFDKCTQATLVGAVGIVILNSAFFGNEMYAEPYICPATLISYSDALEVLAYLNSTRKPTAYITRPTTELGTKPAPIVAAFSSIGPNRVTPEILKPDIIAPGVSIIAAYTGVQPPTQMGFDDRRVKFNTMTGTSMSCPHVAGVVGLLKALHPTWSAAAIKSAIMTSARTRDNTFKPMTNSTNLKVTPFAYGAGNIWPNRAMDPGLVYDLTIDDYMSFLCAQGYNETQINIFSQGYFKCPEPISFINLNLPSITVPKLNGSVVVTRTLKNVGSPGTYKARIRSPAGISVVIEPNTLEFNKIGEEKSFKLTLKVRGNKAPKDYVFGQLIWSDGKHNVRSPIVVKAS</sequence>
<evidence type="ECO:0000256" key="1">
    <source>
        <dbReference type="ARBA" id="ARBA00011073"/>
    </source>
</evidence>
<dbReference type="PROSITE" id="PS51892">
    <property type="entry name" value="SUBTILASE"/>
    <property type="match status" value="1"/>
</dbReference>
<organism evidence="10 11">
    <name type="scientific">Nicotiana sylvestris</name>
    <name type="common">Wood tobacco</name>
    <name type="synonym">South American tobacco</name>
    <dbReference type="NCBI Taxonomy" id="4096"/>
    <lineage>
        <taxon>Eukaryota</taxon>
        <taxon>Viridiplantae</taxon>
        <taxon>Streptophyta</taxon>
        <taxon>Embryophyta</taxon>
        <taxon>Tracheophyta</taxon>
        <taxon>Spermatophyta</taxon>
        <taxon>Magnoliopsida</taxon>
        <taxon>eudicotyledons</taxon>
        <taxon>Gunneridae</taxon>
        <taxon>Pentapetalae</taxon>
        <taxon>asterids</taxon>
        <taxon>lamiids</taxon>
        <taxon>Solanales</taxon>
        <taxon>Solanaceae</taxon>
        <taxon>Nicotianoideae</taxon>
        <taxon>Nicotianeae</taxon>
        <taxon>Nicotiana</taxon>
    </lineage>
</organism>
<proteinExistence type="inferred from homology"/>
<feature type="domain" description="Subtilisin-like protease fibronectin type-III" evidence="9">
    <location>
        <begin position="276"/>
        <end position="371"/>
    </location>
</feature>
<evidence type="ECO:0000313" key="10">
    <source>
        <dbReference type="Proteomes" id="UP000189701"/>
    </source>
</evidence>
<keyword evidence="3" id="KW-0732">Signal</keyword>
<dbReference type="InterPro" id="IPR000209">
    <property type="entry name" value="Peptidase_S8/S53_dom"/>
</dbReference>
<dbReference type="InterPro" id="IPR046450">
    <property type="entry name" value="PA_dom_sf"/>
</dbReference>
<dbReference type="PANTHER" id="PTHR10795">
    <property type="entry name" value="PROPROTEIN CONVERTASE SUBTILISIN/KEXIN"/>
    <property type="match status" value="1"/>
</dbReference>
<evidence type="ECO:0000259" key="8">
    <source>
        <dbReference type="Pfam" id="PF00082"/>
    </source>
</evidence>
<dbReference type="GO" id="GO:0006508">
    <property type="term" value="P:proteolysis"/>
    <property type="evidence" value="ECO:0007669"/>
    <property type="project" value="UniProtKB-KW"/>
</dbReference>
<dbReference type="AlphaFoldDB" id="A0A1U7XZ44"/>
<evidence type="ECO:0000256" key="7">
    <source>
        <dbReference type="PROSITE-ProRule" id="PRU01240"/>
    </source>
</evidence>
<evidence type="ECO:0000256" key="4">
    <source>
        <dbReference type="ARBA" id="ARBA00022801"/>
    </source>
</evidence>
<dbReference type="PROSITE" id="PS00138">
    <property type="entry name" value="SUBTILASE_SER"/>
    <property type="match status" value="1"/>
</dbReference>
<keyword evidence="2" id="KW-0645">Protease</keyword>
<evidence type="ECO:0000256" key="5">
    <source>
        <dbReference type="ARBA" id="ARBA00022825"/>
    </source>
</evidence>
<evidence type="ECO:0000313" key="11">
    <source>
        <dbReference type="RefSeq" id="XP_009794911.1"/>
    </source>
</evidence>
<dbReference type="Gene3D" id="3.40.50.200">
    <property type="entry name" value="Peptidase S8/S53 domain"/>
    <property type="match status" value="1"/>
</dbReference>